<keyword evidence="3" id="KW-1185">Reference proteome</keyword>
<evidence type="ECO:0000256" key="1">
    <source>
        <dbReference type="SAM" id="MobiDB-lite"/>
    </source>
</evidence>
<dbReference type="EMBL" id="JANPWB010000007">
    <property type="protein sequence ID" value="KAJ1172092.1"/>
    <property type="molecule type" value="Genomic_DNA"/>
</dbReference>
<dbReference type="Proteomes" id="UP001066276">
    <property type="component" value="Chromosome 4_1"/>
</dbReference>
<sequence>MWARPRGRPEKTMWAYTYRDHAVSAGVGRKALRESSRETFTVLSSHKCDSVQALTELLDFPPAAKRDVEGTRSDAGENINSGGDAGKETEVCELLNKRVTHQTPACRVFLAPQASDTTFSGDEGGPTTCRLCFRSRALKKNTPTQCCAPSTGPTPAETRPTCHHPAAASLQARPDNCRSASSRKRKPEEDTAHTDMQPRPSRLQPAPPRHPIPPARSLLGAVPPYHALGCRQLVQGEERLRTLLLPHPSAQVY</sequence>
<proteinExistence type="predicted"/>
<feature type="region of interest" description="Disordered" evidence="1">
    <location>
        <begin position="142"/>
        <end position="214"/>
    </location>
</feature>
<name>A0AAV7T6P8_PLEWA</name>
<evidence type="ECO:0000313" key="3">
    <source>
        <dbReference type="Proteomes" id="UP001066276"/>
    </source>
</evidence>
<feature type="compositionally biased region" description="Pro residues" evidence="1">
    <location>
        <begin position="205"/>
        <end position="214"/>
    </location>
</feature>
<protein>
    <submittedName>
        <fullName evidence="2">Uncharacterized protein</fullName>
    </submittedName>
</protein>
<reference evidence="2" key="1">
    <citation type="journal article" date="2022" name="bioRxiv">
        <title>Sequencing and chromosome-scale assembly of the giantPleurodeles waltlgenome.</title>
        <authorList>
            <person name="Brown T."/>
            <person name="Elewa A."/>
            <person name="Iarovenko S."/>
            <person name="Subramanian E."/>
            <person name="Araus A.J."/>
            <person name="Petzold A."/>
            <person name="Susuki M."/>
            <person name="Suzuki K.-i.T."/>
            <person name="Hayashi T."/>
            <person name="Toyoda A."/>
            <person name="Oliveira C."/>
            <person name="Osipova E."/>
            <person name="Leigh N.D."/>
            <person name="Simon A."/>
            <person name="Yun M.H."/>
        </authorList>
    </citation>
    <scope>NUCLEOTIDE SEQUENCE</scope>
    <source>
        <strain evidence="2">20211129_DDA</strain>
        <tissue evidence="2">Liver</tissue>
    </source>
</reference>
<dbReference type="AlphaFoldDB" id="A0AAV7T6P8"/>
<evidence type="ECO:0000313" key="2">
    <source>
        <dbReference type="EMBL" id="KAJ1172092.1"/>
    </source>
</evidence>
<feature type="compositionally biased region" description="Polar residues" evidence="1">
    <location>
        <begin position="142"/>
        <end position="153"/>
    </location>
</feature>
<organism evidence="2 3">
    <name type="scientific">Pleurodeles waltl</name>
    <name type="common">Iberian ribbed newt</name>
    <dbReference type="NCBI Taxonomy" id="8319"/>
    <lineage>
        <taxon>Eukaryota</taxon>
        <taxon>Metazoa</taxon>
        <taxon>Chordata</taxon>
        <taxon>Craniata</taxon>
        <taxon>Vertebrata</taxon>
        <taxon>Euteleostomi</taxon>
        <taxon>Amphibia</taxon>
        <taxon>Batrachia</taxon>
        <taxon>Caudata</taxon>
        <taxon>Salamandroidea</taxon>
        <taxon>Salamandridae</taxon>
        <taxon>Pleurodelinae</taxon>
        <taxon>Pleurodeles</taxon>
    </lineage>
</organism>
<comment type="caution">
    <text evidence="2">The sequence shown here is derived from an EMBL/GenBank/DDBJ whole genome shotgun (WGS) entry which is preliminary data.</text>
</comment>
<gene>
    <name evidence="2" type="ORF">NDU88_003944</name>
</gene>
<accession>A0AAV7T6P8</accession>